<gene>
    <name evidence="3" type="primary">LOC120277761</name>
</gene>
<evidence type="ECO:0000259" key="1">
    <source>
        <dbReference type="Pfam" id="PF22936"/>
    </source>
</evidence>
<proteinExistence type="predicted"/>
<keyword evidence="2" id="KW-1185">Reference proteome</keyword>
<dbReference type="Pfam" id="PF22936">
    <property type="entry name" value="Pol_BBD"/>
    <property type="match status" value="1"/>
</dbReference>
<protein>
    <submittedName>
        <fullName evidence="3">Uncharacterized protein LOC120277761</fullName>
    </submittedName>
</protein>
<accession>A0AB40CLV1</accession>
<dbReference type="InterPro" id="IPR054722">
    <property type="entry name" value="PolX-like_BBD"/>
</dbReference>
<dbReference type="GeneID" id="120277761"/>
<evidence type="ECO:0000313" key="2">
    <source>
        <dbReference type="Proteomes" id="UP001515500"/>
    </source>
</evidence>
<reference evidence="3" key="1">
    <citation type="submission" date="2025-08" db="UniProtKB">
        <authorList>
            <consortium name="RefSeq"/>
        </authorList>
    </citation>
    <scope>IDENTIFICATION</scope>
</reference>
<dbReference type="AlphaFoldDB" id="A0AB40CLV1"/>
<name>A0AB40CLV1_DIOCR</name>
<organism evidence="2 3">
    <name type="scientific">Dioscorea cayennensis subsp. rotundata</name>
    <name type="common">White Guinea yam</name>
    <name type="synonym">Dioscorea rotundata</name>
    <dbReference type="NCBI Taxonomy" id="55577"/>
    <lineage>
        <taxon>Eukaryota</taxon>
        <taxon>Viridiplantae</taxon>
        <taxon>Streptophyta</taxon>
        <taxon>Embryophyta</taxon>
        <taxon>Tracheophyta</taxon>
        <taxon>Spermatophyta</taxon>
        <taxon>Magnoliopsida</taxon>
        <taxon>Liliopsida</taxon>
        <taxon>Dioscoreales</taxon>
        <taxon>Dioscoreaceae</taxon>
        <taxon>Dioscorea</taxon>
    </lineage>
</organism>
<feature type="domain" description="Retrovirus-related Pol polyprotein from transposon TNT 1-94-like beta-barrel" evidence="1">
    <location>
        <begin position="303"/>
        <end position="336"/>
    </location>
</feature>
<dbReference type="Pfam" id="PF14223">
    <property type="entry name" value="Retrotran_gag_2"/>
    <property type="match status" value="1"/>
</dbReference>
<dbReference type="PANTHER" id="PTHR35317">
    <property type="entry name" value="OS04G0629600 PROTEIN"/>
    <property type="match status" value="1"/>
</dbReference>
<sequence length="336" mass="38619">MKVGKKPVFKYLSSSLNSNKLVSELGPQIMAEDINNHVILSQPSVFVFKGHEYGRWSLRMKMVFWSQELWDLVEKGIYESKDEAVDRENKKKDAMALSIIQQAIDDPILDRIVEAETAHAAWVMIQKQYNGTTKIALVRKQSLRQNFEVLQMEENESIQDYCSRVVFIVNQIRGLGYKLSEEEVVAKVLRSLHPKFDFVVVAIKESKDITKLSLDELSRSLQAHEIRVNKGLAQVQTLEVFKEKAEVEEDIMVEIEEDQVEEANYWAREKQQEKEVNLVAEEKDINNVFMAINSQEGTNSSIWLIDSGCSNHMTEDRGLFSVLDESQKESVRLGDD</sequence>
<evidence type="ECO:0000313" key="3">
    <source>
        <dbReference type="RefSeq" id="XP_039140537.1"/>
    </source>
</evidence>
<dbReference type="Proteomes" id="UP001515500">
    <property type="component" value="Chromosome 15"/>
</dbReference>
<dbReference type="RefSeq" id="XP_039140537.1">
    <property type="nucleotide sequence ID" value="XM_039284603.1"/>
</dbReference>
<dbReference type="PANTHER" id="PTHR35317:SF35">
    <property type="entry name" value="DUF4219 DOMAIN-CONTAINING PROTEIN"/>
    <property type="match status" value="1"/>
</dbReference>